<evidence type="ECO:0000313" key="10">
    <source>
        <dbReference type="EMBL" id="GGE10726.1"/>
    </source>
</evidence>
<keyword evidence="8" id="KW-0732">Signal</keyword>
<proteinExistence type="inferred from homology"/>
<dbReference type="SUPFAM" id="SSF141523">
    <property type="entry name" value="L,D-transpeptidase catalytic domain-like"/>
    <property type="match status" value="1"/>
</dbReference>
<dbReference type="Pfam" id="PF03734">
    <property type="entry name" value="YkuD"/>
    <property type="match status" value="1"/>
</dbReference>
<accession>A0A916ZRL3</accession>
<comment type="pathway">
    <text evidence="1 7">Cell wall biogenesis; peptidoglycan biosynthesis.</text>
</comment>
<dbReference type="GO" id="GO:0005576">
    <property type="term" value="C:extracellular region"/>
    <property type="evidence" value="ECO:0007669"/>
    <property type="project" value="TreeGrafter"/>
</dbReference>
<dbReference type="PROSITE" id="PS52029">
    <property type="entry name" value="LD_TPASE"/>
    <property type="match status" value="1"/>
</dbReference>
<feature type="domain" description="L,D-TPase catalytic" evidence="9">
    <location>
        <begin position="207"/>
        <end position="342"/>
    </location>
</feature>
<comment type="caution">
    <text evidence="10">The sequence shown here is derived from an EMBL/GenBank/DDBJ whole genome shotgun (WGS) entry which is preliminary data.</text>
</comment>
<reference evidence="10" key="1">
    <citation type="journal article" date="2014" name="Int. J. Syst. Evol. Microbiol.">
        <title>Complete genome sequence of Corynebacterium casei LMG S-19264T (=DSM 44701T), isolated from a smear-ripened cheese.</title>
        <authorList>
            <consortium name="US DOE Joint Genome Institute (JGI-PGF)"/>
            <person name="Walter F."/>
            <person name="Albersmeier A."/>
            <person name="Kalinowski J."/>
            <person name="Ruckert C."/>
        </authorList>
    </citation>
    <scope>NUCLEOTIDE SEQUENCE</scope>
    <source>
        <strain evidence="10">CGMCC 1.15519</strain>
    </source>
</reference>
<dbReference type="InterPro" id="IPR005490">
    <property type="entry name" value="LD_TPept_cat_dom"/>
</dbReference>
<dbReference type="GO" id="GO:0008360">
    <property type="term" value="P:regulation of cell shape"/>
    <property type="evidence" value="ECO:0007669"/>
    <property type="project" value="UniProtKB-UniRule"/>
</dbReference>
<evidence type="ECO:0000256" key="6">
    <source>
        <dbReference type="ARBA" id="ARBA00023316"/>
    </source>
</evidence>
<dbReference type="CDD" id="cd16913">
    <property type="entry name" value="YkuD_like"/>
    <property type="match status" value="1"/>
</dbReference>
<evidence type="ECO:0000256" key="2">
    <source>
        <dbReference type="ARBA" id="ARBA00005992"/>
    </source>
</evidence>
<name>A0A916ZRL3_9SPHN</name>
<keyword evidence="3" id="KW-0808">Transferase</keyword>
<gene>
    <name evidence="10" type="ORF">GCM10011529_16390</name>
</gene>
<dbReference type="Proteomes" id="UP000635071">
    <property type="component" value="Unassembled WGS sequence"/>
</dbReference>
<dbReference type="SUPFAM" id="SSF47090">
    <property type="entry name" value="PGBD-like"/>
    <property type="match status" value="1"/>
</dbReference>
<dbReference type="InterPro" id="IPR002477">
    <property type="entry name" value="Peptidoglycan-bd-like"/>
</dbReference>
<dbReference type="GO" id="GO:0071972">
    <property type="term" value="F:peptidoglycan L,D-transpeptidase activity"/>
    <property type="evidence" value="ECO:0007669"/>
    <property type="project" value="TreeGrafter"/>
</dbReference>
<keyword evidence="4 7" id="KW-0133">Cell shape</keyword>
<dbReference type="InterPro" id="IPR050979">
    <property type="entry name" value="LD-transpeptidase"/>
</dbReference>
<evidence type="ECO:0000256" key="8">
    <source>
        <dbReference type="SAM" id="SignalP"/>
    </source>
</evidence>
<dbReference type="AlphaFoldDB" id="A0A916ZRL3"/>
<dbReference type="Pfam" id="PF01471">
    <property type="entry name" value="PG_binding_1"/>
    <property type="match status" value="1"/>
</dbReference>
<evidence type="ECO:0000259" key="9">
    <source>
        <dbReference type="PROSITE" id="PS52029"/>
    </source>
</evidence>
<dbReference type="InterPro" id="IPR036365">
    <property type="entry name" value="PGBD-like_sf"/>
</dbReference>
<keyword evidence="11" id="KW-1185">Reference proteome</keyword>
<keyword evidence="6 7" id="KW-0961">Cell wall biogenesis/degradation</keyword>
<dbReference type="GO" id="GO:0018104">
    <property type="term" value="P:peptidoglycan-protein cross-linking"/>
    <property type="evidence" value="ECO:0007669"/>
    <property type="project" value="TreeGrafter"/>
</dbReference>
<evidence type="ECO:0000256" key="5">
    <source>
        <dbReference type="ARBA" id="ARBA00022984"/>
    </source>
</evidence>
<feature type="signal peptide" evidence="8">
    <location>
        <begin position="1"/>
        <end position="20"/>
    </location>
</feature>
<dbReference type="GO" id="GO:0016740">
    <property type="term" value="F:transferase activity"/>
    <property type="evidence" value="ECO:0007669"/>
    <property type="project" value="UniProtKB-KW"/>
</dbReference>
<evidence type="ECO:0000256" key="4">
    <source>
        <dbReference type="ARBA" id="ARBA00022960"/>
    </source>
</evidence>
<dbReference type="PANTHER" id="PTHR30582:SF30">
    <property type="entry name" value="BLR4375 PROTEIN"/>
    <property type="match status" value="1"/>
</dbReference>
<dbReference type="GO" id="GO:0071555">
    <property type="term" value="P:cell wall organization"/>
    <property type="evidence" value="ECO:0007669"/>
    <property type="project" value="UniProtKB-UniRule"/>
</dbReference>
<organism evidence="10 11">
    <name type="scientific">Sandarakinorhabdus glacialis</name>
    <dbReference type="NCBI Taxonomy" id="1614636"/>
    <lineage>
        <taxon>Bacteria</taxon>
        <taxon>Pseudomonadati</taxon>
        <taxon>Pseudomonadota</taxon>
        <taxon>Alphaproteobacteria</taxon>
        <taxon>Sphingomonadales</taxon>
        <taxon>Sphingosinicellaceae</taxon>
        <taxon>Sandarakinorhabdus</taxon>
    </lineage>
</organism>
<dbReference type="PANTHER" id="PTHR30582">
    <property type="entry name" value="L,D-TRANSPEPTIDASE"/>
    <property type="match status" value="1"/>
</dbReference>
<keyword evidence="5 7" id="KW-0573">Peptidoglycan synthesis</keyword>
<dbReference type="InterPro" id="IPR038063">
    <property type="entry name" value="Transpep_catalytic_dom"/>
</dbReference>
<reference evidence="10" key="2">
    <citation type="submission" date="2020-09" db="EMBL/GenBank/DDBJ databases">
        <authorList>
            <person name="Sun Q."/>
            <person name="Zhou Y."/>
        </authorList>
    </citation>
    <scope>NUCLEOTIDE SEQUENCE</scope>
    <source>
        <strain evidence="10">CGMCC 1.15519</strain>
    </source>
</reference>
<feature type="chain" id="PRO_5036949559" evidence="8">
    <location>
        <begin position="21"/>
        <end position="346"/>
    </location>
</feature>
<feature type="active site" description="Proton donor/acceptor" evidence="7">
    <location>
        <position position="302"/>
    </location>
</feature>
<feature type="active site" description="Nucleophile" evidence="7">
    <location>
        <position position="318"/>
    </location>
</feature>
<evidence type="ECO:0000256" key="1">
    <source>
        <dbReference type="ARBA" id="ARBA00004752"/>
    </source>
</evidence>
<evidence type="ECO:0000256" key="3">
    <source>
        <dbReference type="ARBA" id="ARBA00022679"/>
    </source>
</evidence>
<dbReference type="Gene3D" id="2.40.440.10">
    <property type="entry name" value="L,D-transpeptidase catalytic domain-like"/>
    <property type="match status" value="1"/>
</dbReference>
<dbReference type="InterPro" id="IPR036366">
    <property type="entry name" value="PGBDSf"/>
</dbReference>
<comment type="similarity">
    <text evidence="2">Belongs to the YkuD family.</text>
</comment>
<protein>
    <submittedName>
        <fullName evidence="10">Murein L,D-transpeptidase</fullName>
    </submittedName>
</protein>
<dbReference type="Gene3D" id="1.10.101.10">
    <property type="entry name" value="PGBD-like superfamily/PGBD"/>
    <property type="match status" value="1"/>
</dbReference>
<dbReference type="EMBL" id="BMJM01000005">
    <property type="protein sequence ID" value="GGE10726.1"/>
    <property type="molecule type" value="Genomic_DNA"/>
</dbReference>
<evidence type="ECO:0000313" key="11">
    <source>
        <dbReference type="Proteomes" id="UP000635071"/>
    </source>
</evidence>
<sequence length="346" mass="36095">MGLALAPATMAWSQAPVAPAAPTPTVPVAPAAAAVPVSKSPLAEAINTQGMATVGDKAALRRQLIRAQVLLDRRHFSPGVVDGTTGSNLRLALRAFQEAEGLPVNGKLDAVTWQRLVAGDPAPVIRSYTLVVEDVAGPFAAPVEPGDYAAMAKRPNMTWMSVSESIAERAHMDEKLLIAMNPGAKFDAVGTELLVANTVRGELPAVASISVDKKSGALRAMDAGGKLVAAYPATVGSSDMPAPSGTWAVRTVAPSPNYTFDPSRLTFKAKGGKSEKLTIQPGPNNPVGSTWIDLTRDTYGIHGTPHPETIGKAESHGCVRLTNWDAKDLAGAVKQGTKVVFRGRSA</sequence>
<evidence type="ECO:0000256" key="7">
    <source>
        <dbReference type="PROSITE-ProRule" id="PRU01373"/>
    </source>
</evidence>